<dbReference type="EMBL" id="JNVM01000006">
    <property type="protein sequence ID" value="KEQ26488.1"/>
    <property type="molecule type" value="Genomic_DNA"/>
</dbReference>
<accession>A0A081P715</accession>
<dbReference type="AlphaFoldDB" id="A0A081P715"/>
<comment type="caution">
    <text evidence="1">The sequence shown here is derived from an EMBL/GenBank/DDBJ whole genome shotgun (WGS) entry which is preliminary data.</text>
</comment>
<organism evidence="1 2">
    <name type="scientific">Paenibacillus tyrfis</name>
    <dbReference type="NCBI Taxonomy" id="1501230"/>
    <lineage>
        <taxon>Bacteria</taxon>
        <taxon>Bacillati</taxon>
        <taxon>Bacillota</taxon>
        <taxon>Bacilli</taxon>
        <taxon>Bacillales</taxon>
        <taxon>Paenibacillaceae</taxon>
        <taxon>Paenibacillus</taxon>
    </lineage>
</organism>
<keyword evidence="2" id="KW-1185">Reference proteome</keyword>
<protein>
    <recommendedName>
        <fullName evidence="3">Lipoprotein</fullName>
    </recommendedName>
</protein>
<dbReference type="Proteomes" id="UP000028123">
    <property type="component" value="Unassembled WGS sequence"/>
</dbReference>
<dbReference type="OrthoDB" id="2602196at2"/>
<name>A0A081P715_9BACL</name>
<evidence type="ECO:0000313" key="1">
    <source>
        <dbReference type="EMBL" id="KEQ26488.1"/>
    </source>
</evidence>
<dbReference type="RefSeq" id="WP_036679099.1">
    <property type="nucleotide sequence ID" value="NZ_JNVM01000006.1"/>
</dbReference>
<dbReference type="PROSITE" id="PS51257">
    <property type="entry name" value="PROKAR_LIPOPROTEIN"/>
    <property type="match status" value="1"/>
</dbReference>
<evidence type="ECO:0008006" key="3">
    <source>
        <dbReference type="Google" id="ProtNLM"/>
    </source>
</evidence>
<gene>
    <name evidence="1" type="ORF">ET33_32070</name>
</gene>
<evidence type="ECO:0000313" key="2">
    <source>
        <dbReference type="Proteomes" id="UP000028123"/>
    </source>
</evidence>
<sequence length="335" mass="38456">MDRKIWAVVFMACIVAAGCDGAKDQTASTNNLTVNSRQSEVLQEKSAPEPTNSSITKAVEIIKPLKYVNKRLGFSLEFREAWRDHYQIDEIDNKIVINYLRPNGDKEFLLSIERHTREEWDRVVKDDTEVSAPGGILLKTDTYVFSSWRKTDAMGDMSEEEQKVFVKIVEDIYDPIVSMKFKPEGMKRSLIDPRTIRVGDTFAGLKVASVKTANVHDTNKDCKCYYDMVKVQFRGSIEVTGDYEVQDPDFSEGVIFHVDPDFGFPEIRIYENKDDNDLPDSISLQFTEKRQQERFGKPGTKGRARLVISDYFYVYSQSDERSKVKVKEVGYITKI</sequence>
<reference evidence="1 2" key="1">
    <citation type="submission" date="2014-06" db="EMBL/GenBank/DDBJ databases">
        <title>Draft genome sequence of Paenibacillus sp. MSt1.</title>
        <authorList>
            <person name="Aw Y.K."/>
            <person name="Ong K.S."/>
            <person name="Gan H.M."/>
            <person name="Lee S.M."/>
        </authorList>
    </citation>
    <scope>NUCLEOTIDE SEQUENCE [LARGE SCALE GENOMIC DNA]</scope>
    <source>
        <strain evidence="1 2">MSt1</strain>
    </source>
</reference>
<proteinExistence type="predicted"/>